<accession>A0AAV2GIC2</accession>
<gene>
    <name evidence="1" type="ORF">LTRI10_LOCUS48808</name>
</gene>
<name>A0AAV2GIC2_9ROSI</name>
<evidence type="ECO:0000313" key="2">
    <source>
        <dbReference type="Proteomes" id="UP001497516"/>
    </source>
</evidence>
<reference evidence="1 2" key="1">
    <citation type="submission" date="2024-04" db="EMBL/GenBank/DDBJ databases">
        <authorList>
            <person name="Fracassetti M."/>
        </authorList>
    </citation>
    <scope>NUCLEOTIDE SEQUENCE [LARGE SCALE GENOMIC DNA]</scope>
</reference>
<organism evidence="1 2">
    <name type="scientific">Linum trigynum</name>
    <dbReference type="NCBI Taxonomy" id="586398"/>
    <lineage>
        <taxon>Eukaryota</taxon>
        <taxon>Viridiplantae</taxon>
        <taxon>Streptophyta</taxon>
        <taxon>Embryophyta</taxon>
        <taxon>Tracheophyta</taxon>
        <taxon>Spermatophyta</taxon>
        <taxon>Magnoliopsida</taxon>
        <taxon>eudicotyledons</taxon>
        <taxon>Gunneridae</taxon>
        <taxon>Pentapetalae</taxon>
        <taxon>rosids</taxon>
        <taxon>fabids</taxon>
        <taxon>Malpighiales</taxon>
        <taxon>Linaceae</taxon>
        <taxon>Linum</taxon>
    </lineage>
</organism>
<proteinExistence type="predicted"/>
<protein>
    <submittedName>
        <fullName evidence="1">Uncharacterized protein</fullName>
    </submittedName>
</protein>
<keyword evidence="2" id="KW-1185">Reference proteome</keyword>
<dbReference type="EMBL" id="OZ034821">
    <property type="protein sequence ID" value="CAL1409300.1"/>
    <property type="molecule type" value="Genomic_DNA"/>
</dbReference>
<dbReference type="AlphaFoldDB" id="A0AAV2GIC2"/>
<evidence type="ECO:0000313" key="1">
    <source>
        <dbReference type="EMBL" id="CAL1409300.1"/>
    </source>
</evidence>
<dbReference type="Proteomes" id="UP001497516">
    <property type="component" value="Chromosome 8"/>
</dbReference>
<sequence length="84" mass="9484">MTSLRSPSQMSCQFPSARLLALVPCHQWGRSWVPLRLAISLRLPRLQTFVALRLRPLLPPRQSCPHRSLLHLDVVIVSAGPHDT</sequence>